<accession>A0AAP0QVU7</accession>
<dbReference type="EMBL" id="JBCGBO010000003">
    <property type="protein sequence ID" value="KAK9217035.1"/>
    <property type="molecule type" value="Genomic_DNA"/>
</dbReference>
<reference evidence="2 3" key="1">
    <citation type="submission" date="2024-05" db="EMBL/GenBank/DDBJ databases">
        <title>Haplotype-resolved chromosome-level genome assembly of Huyou (Citrus changshanensis).</title>
        <authorList>
            <person name="Miao C."/>
            <person name="Chen W."/>
            <person name="Wu Y."/>
            <person name="Wang L."/>
            <person name="Zhao S."/>
            <person name="Grierson D."/>
            <person name="Xu C."/>
            <person name="Chen K."/>
        </authorList>
    </citation>
    <scope>NUCLEOTIDE SEQUENCE [LARGE SCALE GENOMIC DNA]</scope>
    <source>
        <strain evidence="2">01-14</strain>
        <tissue evidence="2">Leaf</tissue>
    </source>
</reference>
<dbReference type="AlphaFoldDB" id="A0AAP0QVU7"/>
<keyword evidence="3" id="KW-1185">Reference proteome</keyword>
<keyword evidence="1" id="KW-0472">Membrane</keyword>
<comment type="caution">
    <text evidence="2">The sequence shown here is derived from an EMBL/GenBank/DDBJ whole genome shotgun (WGS) entry which is preliminary data.</text>
</comment>
<evidence type="ECO:0000313" key="3">
    <source>
        <dbReference type="Proteomes" id="UP001428341"/>
    </source>
</evidence>
<evidence type="ECO:0000313" key="2">
    <source>
        <dbReference type="EMBL" id="KAK9217035.1"/>
    </source>
</evidence>
<evidence type="ECO:0000256" key="1">
    <source>
        <dbReference type="SAM" id="Phobius"/>
    </source>
</evidence>
<keyword evidence="1" id="KW-0812">Transmembrane</keyword>
<keyword evidence="1" id="KW-1133">Transmembrane helix</keyword>
<organism evidence="2 3">
    <name type="scientific">Citrus x changshan-huyou</name>
    <dbReference type="NCBI Taxonomy" id="2935761"/>
    <lineage>
        <taxon>Eukaryota</taxon>
        <taxon>Viridiplantae</taxon>
        <taxon>Streptophyta</taxon>
        <taxon>Embryophyta</taxon>
        <taxon>Tracheophyta</taxon>
        <taxon>Spermatophyta</taxon>
        <taxon>Magnoliopsida</taxon>
        <taxon>eudicotyledons</taxon>
        <taxon>Gunneridae</taxon>
        <taxon>Pentapetalae</taxon>
        <taxon>rosids</taxon>
        <taxon>malvids</taxon>
        <taxon>Sapindales</taxon>
        <taxon>Rutaceae</taxon>
        <taxon>Aurantioideae</taxon>
        <taxon>Citrus</taxon>
    </lineage>
</organism>
<name>A0AAP0QVU7_9ROSI</name>
<dbReference type="Proteomes" id="UP001428341">
    <property type="component" value="Unassembled WGS sequence"/>
</dbReference>
<feature type="transmembrane region" description="Helical" evidence="1">
    <location>
        <begin position="36"/>
        <end position="59"/>
    </location>
</feature>
<gene>
    <name evidence="2" type="ORF">WN944_009047</name>
</gene>
<sequence>MSQCISMPHLVAMQIGLVLEFNIPLFKNYSKCFVELVLLMLQVNLAGFLNMVCLVDGNVQENFMKWSMRLELMSSRLTGIFVGEPKQCERS</sequence>
<protein>
    <submittedName>
        <fullName evidence="2">Uncharacterized protein</fullName>
    </submittedName>
</protein>
<proteinExistence type="predicted"/>